<dbReference type="Proteomes" id="UP001642484">
    <property type="component" value="Unassembled WGS sequence"/>
</dbReference>
<dbReference type="SUPFAM" id="SSF53474">
    <property type="entry name" value="alpha/beta-Hydrolases"/>
    <property type="match status" value="1"/>
</dbReference>
<dbReference type="InterPro" id="IPR018881">
    <property type="entry name" value="C2orf69_mit"/>
</dbReference>
<evidence type="ECO:0000313" key="1">
    <source>
        <dbReference type="EMBL" id="CAK8985670.1"/>
    </source>
</evidence>
<dbReference type="Pfam" id="PF10561">
    <property type="entry name" value="C2orf69"/>
    <property type="match status" value="2"/>
</dbReference>
<comment type="caution">
    <text evidence="1">The sequence shown here is derived from an EMBL/GenBank/DDBJ whole genome shotgun (WGS) entry which is preliminary data.</text>
</comment>
<organism evidence="1 2">
    <name type="scientific">Durusdinium trenchii</name>
    <dbReference type="NCBI Taxonomy" id="1381693"/>
    <lineage>
        <taxon>Eukaryota</taxon>
        <taxon>Sar</taxon>
        <taxon>Alveolata</taxon>
        <taxon>Dinophyceae</taxon>
        <taxon>Suessiales</taxon>
        <taxon>Symbiodiniaceae</taxon>
        <taxon>Durusdinium</taxon>
    </lineage>
</organism>
<name>A0ABP0HA20_9DINO</name>
<accession>A0ABP0HA20</accession>
<reference evidence="1 2" key="1">
    <citation type="submission" date="2024-02" db="EMBL/GenBank/DDBJ databases">
        <authorList>
            <person name="Chen Y."/>
            <person name="Shah S."/>
            <person name="Dougan E. K."/>
            <person name="Thang M."/>
            <person name="Chan C."/>
        </authorList>
    </citation>
    <scope>NUCLEOTIDE SEQUENCE [LARGE SCALE GENOMIC DNA]</scope>
</reference>
<protein>
    <submittedName>
        <fullName evidence="1">Uncharacterized protein</fullName>
    </submittedName>
</protein>
<dbReference type="PANTHER" id="PTHR31296:SF1">
    <property type="entry name" value="MITOCHONDRIAL PROTEIN C2ORF69"/>
    <property type="match status" value="1"/>
</dbReference>
<evidence type="ECO:0000313" key="2">
    <source>
        <dbReference type="Proteomes" id="UP001642484"/>
    </source>
</evidence>
<dbReference type="EMBL" id="CAXAMN010000002">
    <property type="protein sequence ID" value="CAK8985670.1"/>
    <property type="molecule type" value="Genomic_DNA"/>
</dbReference>
<gene>
    <name evidence="1" type="ORF">CCMP2556_LOCUS219</name>
</gene>
<dbReference type="InterPro" id="IPR029058">
    <property type="entry name" value="AB_hydrolase_fold"/>
</dbReference>
<proteinExistence type="predicted"/>
<sequence length="287" mass="32303">MPLRVGLFHCMGLAGKLNWLLVRHVPQASRSVIFFPGDISDFASKHAPYSYSLEGLLWVLSLKFPEDNVVLVKPRMMREHFAIYVNFMQVDSFGNPRSLADPQSQAEADPPQAVEHLHLLLRSLSTELGEELPSALLLLGFSKGGAVLNALMREAKVELWSRVQAVHFIDTGLNVPGVFPADEEELRKLKDLVPSSFEIWLHCTPRQLEDPGRPFVAKEHNEFEERCKAIGFSVLRRHYAEGLPISLEMHFDSLRCFYTSAGDQDAGNAHCGFFRAWQDIAEAAMES</sequence>
<dbReference type="PANTHER" id="PTHR31296">
    <property type="entry name" value="UPF0565 PROTEIN C2ORF69"/>
    <property type="match status" value="1"/>
</dbReference>
<keyword evidence="2" id="KW-1185">Reference proteome</keyword>